<reference evidence="1" key="1">
    <citation type="journal article" date="2017" name="Nature">
        <title>The sunflower genome provides insights into oil metabolism, flowering and Asterid evolution.</title>
        <authorList>
            <person name="Badouin H."/>
            <person name="Gouzy J."/>
            <person name="Grassa C.J."/>
            <person name="Murat F."/>
            <person name="Staton S.E."/>
            <person name="Cottret L."/>
            <person name="Lelandais-Briere C."/>
            <person name="Owens G.L."/>
            <person name="Carrere S."/>
            <person name="Mayjonade B."/>
            <person name="Legrand L."/>
            <person name="Gill N."/>
            <person name="Kane N.C."/>
            <person name="Bowers J.E."/>
            <person name="Hubner S."/>
            <person name="Bellec A."/>
            <person name="Berard A."/>
            <person name="Berges H."/>
            <person name="Blanchet N."/>
            <person name="Boniface M.C."/>
            <person name="Brunel D."/>
            <person name="Catrice O."/>
            <person name="Chaidir N."/>
            <person name="Claudel C."/>
            <person name="Donnadieu C."/>
            <person name="Faraut T."/>
            <person name="Fievet G."/>
            <person name="Helmstetter N."/>
            <person name="King M."/>
            <person name="Knapp S.J."/>
            <person name="Lai Z."/>
            <person name="Le Paslier M.C."/>
            <person name="Lippi Y."/>
            <person name="Lorenzon L."/>
            <person name="Mandel J.R."/>
            <person name="Marage G."/>
            <person name="Marchand G."/>
            <person name="Marquand E."/>
            <person name="Bret-Mestries E."/>
            <person name="Morien E."/>
            <person name="Nambeesan S."/>
            <person name="Nguyen T."/>
            <person name="Pegot-Espagnet P."/>
            <person name="Pouilly N."/>
            <person name="Raftis F."/>
            <person name="Sallet E."/>
            <person name="Schiex T."/>
            <person name="Thomas J."/>
            <person name="Vandecasteele C."/>
            <person name="Vares D."/>
            <person name="Vear F."/>
            <person name="Vautrin S."/>
            <person name="Crespi M."/>
            <person name="Mangin B."/>
            <person name="Burke J.M."/>
            <person name="Salse J."/>
            <person name="Munos S."/>
            <person name="Vincourt P."/>
            <person name="Rieseberg L.H."/>
            <person name="Langlade N.B."/>
        </authorList>
    </citation>
    <scope>NUCLEOTIDE SEQUENCE</scope>
    <source>
        <tissue evidence="1">Leaves</tissue>
    </source>
</reference>
<keyword evidence="2" id="KW-1185">Reference proteome</keyword>
<evidence type="ECO:0000313" key="1">
    <source>
        <dbReference type="EMBL" id="KAF5813449.1"/>
    </source>
</evidence>
<dbReference type="Gramene" id="mRNA:HanXRQr2_Chr03g0098471">
    <property type="protein sequence ID" value="CDS:HanXRQr2_Chr03g0098471.1"/>
    <property type="gene ID" value="HanXRQr2_Chr03g0098471"/>
</dbReference>
<dbReference type="GO" id="GO:0009451">
    <property type="term" value="P:RNA modification"/>
    <property type="evidence" value="ECO:0007669"/>
    <property type="project" value="InterPro"/>
</dbReference>
<reference evidence="1" key="2">
    <citation type="submission" date="2020-06" db="EMBL/GenBank/DDBJ databases">
        <title>Helianthus annuus Genome sequencing and assembly Release 2.</title>
        <authorList>
            <person name="Gouzy J."/>
            <person name="Langlade N."/>
            <person name="Munos S."/>
        </authorList>
    </citation>
    <scope>NUCLEOTIDE SEQUENCE</scope>
    <source>
        <tissue evidence="1">Leaves</tissue>
    </source>
</reference>
<organism evidence="1 2">
    <name type="scientific">Helianthus annuus</name>
    <name type="common">Common sunflower</name>
    <dbReference type="NCBI Taxonomy" id="4232"/>
    <lineage>
        <taxon>Eukaryota</taxon>
        <taxon>Viridiplantae</taxon>
        <taxon>Streptophyta</taxon>
        <taxon>Embryophyta</taxon>
        <taxon>Tracheophyta</taxon>
        <taxon>Spermatophyta</taxon>
        <taxon>Magnoliopsida</taxon>
        <taxon>eudicotyledons</taxon>
        <taxon>Gunneridae</taxon>
        <taxon>Pentapetalae</taxon>
        <taxon>asterids</taxon>
        <taxon>campanulids</taxon>
        <taxon>Asterales</taxon>
        <taxon>Asteraceae</taxon>
        <taxon>Asteroideae</taxon>
        <taxon>Heliantheae alliance</taxon>
        <taxon>Heliantheae</taxon>
        <taxon>Helianthus</taxon>
    </lineage>
</organism>
<comment type="caution">
    <text evidence="1">The sequence shown here is derived from an EMBL/GenBank/DDBJ whole genome shotgun (WGS) entry which is preliminary data.</text>
</comment>
<gene>
    <name evidence="1" type="ORF">HanXRQr2_Chr03g0098471</name>
</gene>
<evidence type="ECO:0000313" key="2">
    <source>
        <dbReference type="Proteomes" id="UP000215914"/>
    </source>
</evidence>
<name>A0A9K3JE77_HELAN</name>
<dbReference type="Gene3D" id="1.25.40.10">
    <property type="entry name" value="Tetratricopeptide repeat domain"/>
    <property type="match status" value="1"/>
</dbReference>
<dbReference type="InterPro" id="IPR046960">
    <property type="entry name" value="PPR_At4g14850-like_plant"/>
</dbReference>
<accession>A0A9K3JE77</accession>
<dbReference type="InterPro" id="IPR011990">
    <property type="entry name" value="TPR-like_helical_dom_sf"/>
</dbReference>
<sequence length="100" mass="11486">MSQLYQSGDRWTAIKCLLDMNLSNVKIYKVTFIMSLATVVQIGNLKLGEQIHGMTIKSGFDININVFSCLINMYLKMDCLRLVKIVFFNMNKTDLFHGSR</sequence>
<protein>
    <submittedName>
        <fullName evidence="1">Tetratricopeptide-like helical domain superfamily</fullName>
    </submittedName>
</protein>
<dbReference type="EMBL" id="MNCJ02000318">
    <property type="protein sequence ID" value="KAF5813449.1"/>
    <property type="molecule type" value="Genomic_DNA"/>
</dbReference>
<proteinExistence type="predicted"/>
<dbReference type="PANTHER" id="PTHR47926">
    <property type="entry name" value="PENTATRICOPEPTIDE REPEAT-CONTAINING PROTEIN"/>
    <property type="match status" value="1"/>
</dbReference>
<dbReference type="GO" id="GO:0003723">
    <property type="term" value="F:RNA binding"/>
    <property type="evidence" value="ECO:0007669"/>
    <property type="project" value="InterPro"/>
</dbReference>
<dbReference type="PANTHER" id="PTHR47926:SF347">
    <property type="entry name" value="PENTATRICOPEPTIDE REPEAT-CONTAINING PROTEIN"/>
    <property type="match status" value="1"/>
</dbReference>
<dbReference type="Proteomes" id="UP000215914">
    <property type="component" value="Unassembled WGS sequence"/>
</dbReference>
<dbReference type="AlphaFoldDB" id="A0A9K3JE77"/>